<dbReference type="Proteomes" id="UP001517247">
    <property type="component" value="Unassembled WGS sequence"/>
</dbReference>
<dbReference type="RefSeq" id="WP_138724851.1">
    <property type="nucleotide sequence ID" value="NZ_SSHJ02000010.1"/>
</dbReference>
<name>A0ABW9JB24_9SPHI</name>
<gene>
    <name evidence="2" type="ORF">E6A44_019470</name>
</gene>
<protein>
    <submittedName>
        <fullName evidence="2">Uncharacterized protein</fullName>
    </submittedName>
</protein>
<evidence type="ECO:0000313" key="3">
    <source>
        <dbReference type="Proteomes" id="UP001517247"/>
    </source>
</evidence>
<comment type="caution">
    <text evidence="2">The sequence shown here is derived from an EMBL/GenBank/DDBJ whole genome shotgun (WGS) entry which is preliminary data.</text>
</comment>
<feature type="region of interest" description="Disordered" evidence="1">
    <location>
        <begin position="1"/>
        <end position="72"/>
    </location>
</feature>
<keyword evidence="3" id="KW-1185">Reference proteome</keyword>
<evidence type="ECO:0000313" key="2">
    <source>
        <dbReference type="EMBL" id="MFN0257773.1"/>
    </source>
</evidence>
<organism evidence="2 3">
    <name type="scientific">Pedobacter ureilyticus</name>
    <dbReference type="NCBI Taxonomy" id="1393051"/>
    <lineage>
        <taxon>Bacteria</taxon>
        <taxon>Pseudomonadati</taxon>
        <taxon>Bacteroidota</taxon>
        <taxon>Sphingobacteriia</taxon>
        <taxon>Sphingobacteriales</taxon>
        <taxon>Sphingobacteriaceae</taxon>
        <taxon>Pedobacter</taxon>
    </lineage>
</organism>
<dbReference type="EMBL" id="SSHJ02000010">
    <property type="protein sequence ID" value="MFN0257773.1"/>
    <property type="molecule type" value="Genomic_DNA"/>
</dbReference>
<reference evidence="2 3" key="1">
    <citation type="submission" date="2024-12" db="EMBL/GenBank/DDBJ databases">
        <authorList>
            <person name="Hu S."/>
        </authorList>
    </citation>
    <scope>NUCLEOTIDE SEQUENCE [LARGE SCALE GENOMIC DNA]</scope>
    <source>
        <strain evidence="2 3">THG-T11</strain>
    </source>
</reference>
<feature type="compositionally biased region" description="Polar residues" evidence="1">
    <location>
        <begin position="63"/>
        <end position="72"/>
    </location>
</feature>
<sequence>MENNKHHIENEEINNPAQFQIGRNSSEKEGQEENSYTPQENEFADGKGTPLNEELGEKAPEQDATNNTEDKK</sequence>
<feature type="compositionally biased region" description="Basic and acidic residues" evidence="1">
    <location>
        <begin position="1"/>
        <end position="10"/>
    </location>
</feature>
<proteinExistence type="predicted"/>
<accession>A0ABW9JB24</accession>
<evidence type="ECO:0000256" key="1">
    <source>
        <dbReference type="SAM" id="MobiDB-lite"/>
    </source>
</evidence>